<keyword evidence="8" id="KW-0969">Cilium</keyword>
<keyword evidence="13" id="KW-1185">Reference proteome</keyword>
<protein>
    <submittedName>
        <fullName evidence="12">Dynein intermediate chain 3, ciliary</fullName>
    </submittedName>
</protein>
<evidence type="ECO:0000256" key="2">
    <source>
        <dbReference type="ARBA" id="ARBA00011059"/>
    </source>
</evidence>
<dbReference type="AlphaFoldDB" id="A0A1W0X091"/>
<evidence type="ECO:0000256" key="8">
    <source>
        <dbReference type="ARBA" id="ARBA00023069"/>
    </source>
</evidence>
<dbReference type="EMBL" id="MTYJ01000027">
    <property type="protein sequence ID" value="OQV20894.1"/>
    <property type="molecule type" value="Genomic_DNA"/>
</dbReference>
<dbReference type="GO" id="GO:0045504">
    <property type="term" value="F:dynein heavy chain binding"/>
    <property type="evidence" value="ECO:0007669"/>
    <property type="project" value="TreeGrafter"/>
</dbReference>
<dbReference type="GO" id="GO:0045503">
    <property type="term" value="F:dynein light chain binding"/>
    <property type="evidence" value="ECO:0007669"/>
    <property type="project" value="TreeGrafter"/>
</dbReference>
<dbReference type="GO" id="GO:0003341">
    <property type="term" value="P:cilium movement"/>
    <property type="evidence" value="ECO:0007669"/>
    <property type="project" value="TreeGrafter"/>
</dbReference>
<dbReference type="OrthoDB" id="366230at2759"/>
<sequence>MNGLLKRFLVYHNDFLLHVIMLASDEFLYDTSEGDLAVCNLDEFIKHIDIYSQQPIDFDGATGYSLYFAQTLRRDWSDLYERDAEVPQKFISYHVSHRVRKYKFSLIQKRKVVDIEKYQESAAELSAEAEIQLYLDDPSKPSGGLLEEERESFQTVENDGAASADVEEIVRDNNIFDYLDQYFEDDEVDVTFADGFNVKLLAEYQDSTCKFNRKVQDLFFFPEDSSKVAVAYQEIGDPSVPYNDAAIFASVWDINLLYKPVQNFIPPFRLFSIVCNPNETNCVVGSLWTGQLCQWDIRAGEEPIVTTELEISHNMICRKVQWLQSKTMTEIVSVGMDGQMIFWDIRKWDEPIERIILDPRRTKMPTLKDGAPCACVDFDQGIPSRLCAGSEKGFIFNINRKSKNAHEKVTWVWKDVITPILSLQRNIAHPRYMLAVSCDDAKVDNKCLTCVAAHEEGRLYGVGCINGTWGITEVSNALYIPTQKEKNDVGELLEREGRREKILEGRGRERLAQIRKEAVDRAEAVATAVKAGKAPPPAEPEDIIDPAYNLPFRPGPIIPQEQTAKKELPPGKIEALAAGSMKQYETWVQEEDNEMRHRLLPTIFDWQAEDEGVGTIMAKLKDKKPGHIDLHGDTETRTDFAGRHQTERYELRQLGLERHRNTAALRAAKQEELEKSVGERLTVPMDFAAERRKQM</sequence>
<evidence type="ECO:0000256" key="11">
    <source>
        <dbReference type="ARBA" id="ARBA00023273"/>
    </source>
</evidence>
<dbReference type="InterPro" id="IPR015943">
    <property type="entry name" value="WD40/YVTN_repeat-like_dom_sf"/>
</dbReference>
<dbReference type="PANTHER" id="PTHR12442">
    <property type="entry name" value="DYNEIN INTERMEDIATE CHAIN"/>
    <property type="match status" value="1"/>
</dbReference>
<evidence type="ECO:0000256" key="5">
    <source>
        <dbReference type="ARBA" id="ARBA00022701"/>
    </source>
</evidence>
<evidence type="ECO:0000313" key="12">
    <source>
        <dbReference type="EMBL" id="OQV20894.1"/>
    </source>
</evidence>
<evidence type="ECO:0000256" key="3">
    <source>
        <dbReference type="ARBA" id="ARBA00022490"/>
    </source>
</evidence>
<dbReference type="GO" id="GO:0005874">
    <property type="term" value="C:microtubule"/>
    <property type="evidence" value="ECO:0007669"/>
    <property type="project" value="UniProtKB-KW"/>
</dbReference>
<keyword evidence="10" id="KW-0206">Cytoskeleton</keyword>
<comment type="subcellular location">
    <subcellularLocation>
        <location evidence="1">Cytoplasm</location>
        <location evidence="1">Cytoskeleton</location>
        <location evidence="1">Cilium axoneme</location>
    </subcellularLocation>
</comment>
<dbReference type="Proteomes" id="UP000192578">
    <property type="component" value="Unassembled WGS sequence"/>
</dbReference>
<gene>
    <name evidence="12" type="ORF">BV898_05234</name>
</gene>
<keyword evidence="3" id="KW-0963">Cytoplasm</keyword>
<keyword evidence="4" id="KW-0853">WD repeat</keyword>
<name>A0A1W0X091_HYPEX</name>
<proteinExistence type="inferred from homology"/>
<evidence type="ECO:0000256" key="6">
    <source>
        <dbReference type="ARBA" id="ARBA00022737"/>
    </source>
</evidence>
<keyword evidence="5" id="KW-0493">Microtubule</keyword>
<dbReference type="GO" id="GO:0036158">
    <property type="term" value="P:outer dynein arm assembly"/>
    <property type="evidence" value="ECO:0007669"/>
    <property type="project" value="TreeGrafter"/>
</dbReference>
<comment type="caution">
    <text evidence="12">The sequence shown here is derived from an EMBL/GenBank/DDBJ whole genome shotgun (WGS) entry which is preliminary data.</text>
</comment>
<evidence type="ECO:0000313" key="13">
    <source>
        <dbReference type="Proteomes" id="UP000192578"/>
    </source>
</evidence>
<dbReference type="Gene3D" id="2.130.10.10">
    <property type="entry name" value="YVTN repeat-like/Quinoprotein amine dehydrogenase"/>
    <property type="match status" value="1"/>
</dbReference>
<comment type="similarity">
    <text evidence="2">Belongs to the dynein intermediate chain family.</text>
</comment>
<keyword evidence="11" id="KW-0966">Cell projection</keyword>
<dbReference type="SUPFAM" id="SSF50978">
    <property type="entry name" value="WD40 repeat-like"/>
    <property type="match status" value="1"/>
</dbReference>
<reference evidence="13" key="1">
    <citation type="submission" date="2017-01" db="EMBL/GenBank/DDBJ databases">
        <title>Comparative genomics of anhydrobiosis in the tardigrade Hypsibius dujardini.</title>
        <authorList>
            <person name="Yoshida Y."/>
            <person name="Koutsovoulos G."/>
            <person name="Laetsch D."/>
            <person name="Stevens L."/>
            <person name="Kumar S."/>
            <person name="Horikawa D."/>
            <person name="Ishino K."/>
            <person name="Komine S."/>
            <person name="Tomita M."/>
            <person name="Blaxter M."/>
            <person name="Arakawa K."/>
        </authorList>
    </citation>
    <scope>NUCLEOTIDE SEQUENCE [LARGE SCALE GENOMIC DNA]</scope>
    <source>
        <strain evidence="13">Z151</strain>
    </source>
</reference>
<evidence type="ECO:0000256" key="9">
    <source>
        <dbReference type="ARBA" id="ARBA00023175"/>
    </source>
</evidence>
<keyword evidence="7" id="KW-0243">Dynein</keyword>
<evidence type="ECO:0000256" key="4">
    <source>
        <dbReference type="ARBA" id="ARBA00022574"/>
    </source>
</evidence>
<dbReference type="PANTHER" id="PTHR12442:SF7">
    <property type="entry name" value="DYNEIN AXONEMAL INTERMEDIATE CHAIN 2"/>
    <property type="match status" value="1"/>
</dbReference>
<keyword evidence="6" id="KW-0677">Repeat</keyword>
<organism evidence="12 13">
    <name type="scientific">Hypsibius exemplaris</name>
    <name type="common">Freshwater tardigrade</name>
    <dbReference type="NCBI Taxonomy" id="2072580"/>
    <lineage>
        <taxon>Eukaryota</taxon>
        <taxon>Metazoa</taxon>
        <taxon>Ecdysozoa</taxon>
        <taxon>Tardigrada</taxon>
        <taxon>Eutardigrada</taxon>
        <taxon>Parachela</taxon>
        <taxon>Hypsibioidea</taxon>
        <taxon>Hypsibiidae</taxon>
        <taxon>Hypsibius</taxon>
    </lineage>
</organism>
<dbReference type="InterPro" id="IPR050687">
    <property type="entry name" value="Dynein_IC"/>
</dbReference>
<dbReference type="GO" id="GO:0036157">
    <property type="term" value="C:outer dynein arm"/>
    <property type="evidence" value="ECO:0007669"/>
    <property type="project" value="TreeGrafter"/>
</dbReference>
<evidence type="ECO:0000256" key="10">
    <source>
        <dbReference type="ARBA" id="ARBA00023212"/>
    </source>
</evidence>
<evidence type="ECO:0000256" key="7">
    <source>
        <dbReference type="ARBA" id="ARBA00023017"/>
    </source>
</evidence>
<accession>A0A1W0X091</accession>
<keyword evidence="9" id="KW-0505">Motor protein</keyword>
<evidence type="ECO:0000256" key="1">
    <source>
        <dbReference type="ARBA" id="ARBA00004430"/>
    </source>
</evidence>
<dbReference type="InterPro" id="IPR036322">
    <property type="entry name" value="WD40_repeat_dom_sf"/>
</dbReference>